<dbReference type="PANTHER" id="PTHR43767:SF1">
    <property type="entry name" value="NONRIBOSOMAL PEPTIDE SYNTHASE PES1 (EUROFUNG)-RELATED"/>
    <property type="match status" value="1"/>
</dbReference>
<dbReference type="InParanoid" id="A0A2G4YP43"/>
<dbReference type="SUPFAM" id="SSF56801">
    <property type="entry name" value="Acetyl-CoA synthetase-like"/>
    <property type="match status" value="1"/>
</dbReference>
<dbReference type="EMBL" id="PDEM01000025">
    <property type="protein sequence ID" value="PHZ84067.1"/>
    <property type="molecule type" value="Genomic_DNA"/>
</dbReference>
<evidence type="ECO:0000313" key="4">
    <source>
        <dbReference type="Proteomes" id="UP000229730"/>
    </source>
</evidence>
<evidence type="ECO:0000313" key="3">
    <source>
        <dbReference type="EMBL" id="PHZ84067.1"/>
    </source>
</evidence>
<dbReference type="OrthoDB" id="9803968at2"/>
<dbReference type="InterPro" id="IPR000873">
    <property type="entry name" value="AMP-dep_synth/lig_dom"/>
</dbReference>
<dbReference type="Pfam" id="PF00501">
    <property type="entry name" value="AMP-binding"/>
    <property type="match status" value="1"/>
</dbReference>
<protein>
    <submittedName>
        <fullName evidence="3">Acyl-CoA synthetase</fullName>
    </submittedName>
</protein>
<feature type="domain" description="AMP-dependent synthetase/ligase" evidence="1">
    <location>
        <begin position="32"/>
        <end position="414"/>
    </location>
</feature>
<gene>
    <name evidence="3" type="ORF">CRD36_12750</name>
</gene>
<dbReference type="PANTHER" id="PTHR43767">
    <property type="entry name" value="LONG-CHAIN-FATTY-ACID--COA LIGASE"/>
    <property type="match status" value="1"/>
</dbReference>
<dbReference type="InterPro" id="IPR025110">
    <property type="entry name" value="AMP-bd_C"/>
</dbReference>
<dbReference type="InterPro" id="IPR020845">
    <property type="entry name" value="AMP-binding_CS"/>
</dbReference>
<dbReference type="InterPro" id="IPR045851">
    <property type="entry name" value="AMP-bd_C_sf"/>
</dbReference>
<dbReference type="Gene3D" id="3.40.50.12780">
    <property type="entry name" value="N-terminal domain of ligase-like"/>
    <property type="match status" value="1"/>
</dbReference>
<organism evidence="3 4">
    <name type="scientific">Paremcibacter congregatus</name>
    <dbReference type="NCBI Taxonomy" id="2043170"/>
    <lineage>
        <taxon>Bacteria</taxon>
        <taxon>Pseudomonadati</taxon>
        <taxon>Pseudomonadota</taxon>
        <taxon>Alphaproteobacteria</taxon>
        <taxon>Emcibacterales</taxon>
        <taxon>Emcibacteraceae</taxon>
        <taxon>Paremcibacter</taxon>
    </lineage>
</organism>
<dbReference type="AlphaFoldDB" id="A0A2G4YP43"/>
<dbReference type="RefSeq" id="WP_099473869.1">
    <property type="nucleotide sequence ID" value="NZ_CP041025.1"/>
</dbReference>
<feature type="domain" description="AMP-binding enzyme C-terminal" evidence="2">
    <location>
        <begin position="465"/>
        <end position="540"/>
    </location>
</feature>
<reference evidence="3 4" key="1">
    <citation type="submission" date="2017-10" db="EMBL/GenBank/DDBJ databases">
        <title>Frigbacter circumglobatus gen. nov. sp. nov., isolated from sediment cultured in situ.</title>
        <authorList>
            <person name="Zhao Z."/>
        </authorList>
    </citation>
    <scope>NUCLEOTIDE SEQUENCE [LARGE SCALE GENOMIC DNA]</scope>
    <source>
        <strain evidence="3 4">ZYL</strain>
    </source>
</reference>
<dbReference type="InterPro" id="IPR050237">
    <property type="entry name" value="ATP-dep_AMP-bd_enzyme"/>
</dbReference>
<dbReference type="Proteomes" id="UP000229730">
    <property type="component" value="Unassembled WGS sequence"/>
</dbReference>
<dbReference type="GO" id="GO:0016878">
    <property type="term" value="F:acid-thiol ligase activity"/>
    <property type="evidence" value="ECO:0007669"/>
    <property type="project" value="UniProtKB-ARBA"/>
</dbReference>
<evidence type="ECO:0000259" key="2">
    <source>
        <dbReference type="Pfam" id="PF13193"/>
    </source>
</evidence>
<name>A0A2G4YP43_9PROT</name>
<dbReference type="NCBIfam" id="NF005714">
    <property type="entry name" value="PRK07529.1"/>
    <property type="match status" value="1"/>
</dbReference>
<dbReference type="Gene3D" id="3.30.300.30">
    <property type="match status" value="1"/>
</dbReference>
<evidence type="ECO:0000259" key="1">
    <source>
        <dbReference type="Pfam" id="PF00501"/>
    </source>
</evidence>
<dbReference type="PROSITE" id="PS00455">
    <property type="entry name" value="AMP_BINDING"/>
    <property type="match status" value="1"/>
</dbReference>
<dbReference type="InterPro" id="IPR042099">
    <property type="entry name" value="ANL_N_sf"/>
</dbReference>
<accession>A0A2G4YP43</accession>
<keyword evidence="4" id="KW-1185">Reference proteome</keyword>
<proteinExistence type="predicted"/>
<sequence length="612" mass="65727">MKIKTAQDCAELAQIPLQNRLDGLTSTYAVIRRAAARWPDKAAIRFLPTAALDETGIEISYAALFARVTRTANLLHDLGIGPGDVVSYLLPNLPETHYVLWGAEAAGVVNPINPLLETDHMVAIMQAAGTKVLVASAAPDIWRKALDIKAQVPSLRHLVQVGGTGETDGSVVIYDQLVDTYPADHLASGRDIRPDDICSLFHTGGTTGVPKLAMHSHYNEVANACMLALSAELSEADVGLCGLPLFHVNGAIVTGIGCFFSGATVVLATPGGYRTPALLAHFWQIVARYQVTFFSGVPTIYAGLLQTPVGETDVSSLRMAICGAAPMPRDIIRQFEARTGLTLIEGYGLTEGTCVSCVNPLYGERRIGSIGFSMPYQDMKTVIIDGEGAYVRDCAPEEIGTVVIRGPNVFHGYLQEEANAGIWVEGDWFNTGDMGRQDAEGYFWLTGRTKELIIRGGHNIDPAIIENELVKHPAVAQVAAVGKPDAYAGELPVAYVVLKPGMTCSIAALIGFAAQGIAERAAVPKDIYQVDALPLTAVGKIFKPDLKRDAIRRVIATELADFAAEINISVAADKTYGTVATIHYDSALSAEQIRKIRQTMGHFAFQTILKEK</sequence>
<dbReference type="Pfam" id="PF13193">
    <property type="entry name" value="AMP-binding_C"/>
    <property type="match status" value="1"/>
</dbReference>
<comment type="caution">
    <text evidence="3">The sequence shown here is derived from an EMBL/GenBank/DDBJ whole genome shotgun (WGS) entry which is preliminary data.</text>
</comment>